<evidence type="ECO:0000313" key="6">
    <source>
        <dbReference type="EMBL" id="QDV23685.1"/>
    </source>
</evidence>
<dbReference type="OrthoDB" id="213520at2"/>
<dbReference type="InterPro" id="IPR027417">
    <property type="entry name" value="P-loop_NTPase"/>
</dbReference>
<dbReference type="KEGG" id="ahel:Q31a_19900"/>
<accession>A0A518G511</accession>
<dbReference type="Pfam" id="PF25601">
    <property type="entry name" value="AAA_lid_14"/>
    <property type="match status" value="1"/>
</dbReference>
<dbReference type="Gene3D" id="3.40.50.300">
    <property type="entry name" value="P-loop containing nucleotide triphosphate hydrolases"/>
    <property type="match status" value="1"/>
</dbReference>
<gene>
    <name evidence="6" type="ORF">Q31a_19900</name>
</gene>
<dbReference type="Gene3D" id="1.10.10.60">
    <property type="entry name" value="Homeodomain-like"/>
    <property type="match status" value="1"/>
</dbReference>
<dbReference type="InterPro" id="IPR002078">
    <property type="entry name" value="Sigma_54_int"/>
</dbReference>
<dbReference type="SUPFAM" id="SSF52540">
    <property type="entry name" value="P-loop containing nucleoside triphosphate hydrolases"/>
    <property type="match status" value="1"/>
</dbReference>
<dbReference type="Proteomes" id="UP000318017">
    <property type="component" value="Chromosome"/>
</dbReference>
<dbReference type="AlphaFoldDB" id="A0A518G511"/>
<keyword evidence="7" id="KW-1185">Reference proteome</keyword>
<dbReference type="PANTHER" id="PTHR32071">
    <property type="entry name" value="TRANSCRIPTIONAL REGULATORY PROTEIN"/>
    <property type="match status" value="1"/>
</dbReference>
<evidence type="ECO:0000256" key="3">
    <source>
        <dbReference type="ARBA" id="ARBA00023015"/>
    </source>
</evidence>
<dbReference type="GO" id="GO:0043565">
    <property type="term" value="F:sequence-specific DNA binding"/>
    <property type="evidence" value="ECO:0007669"/>
    <property type="project" value="InterPro"/>
</dbReference>
<dbReference type="EMBL" id="CP036298">
    <property type="protein sequence ID" value="QDV23685.1"/>
    <property type="molecule type" value="Genomic_DNA"/>
</dbReference>
<keyword evidence="3" id="KW-0805">Transcription regulation</keyword>
<dbReference type="PRINTS" id="PR01590">
    <property type="entry name" value="HTHFIS"/>
</dbReference>
<dbReference type="InterPro" id="IPR002197">
    <property type="entry name" value="HTH_Fis"/>
</dbReference>
<proteinExistence type="predicted"/>
<reference evidence="6 7" key="1">
    <citation type="submission" date="2019-02" db="EMBL/GenBank/DDBJ databases">
        <title>Deep-cultivation of Planctomycetes and their phenomic and genomic characterization uncovers novel biology.</title>
        <authorList>
            <person name="Wiegand S."/>
            <person name="Jogler M."/>
            <person name="Boedeker C."/>
            <person name="Pinto D."/>
            <person name="Vollmers J."/>
            <person name="Rivas-Marin E."/>
            <person name="Kohn T."/>
            <person name="Peeters S.H."/>
            <person name="Heuer A."/>
            <person name="Rast P."/>
            <person name="Oberbeckmann S."/>
            <person name="Bunk B."/>
            <person name="Jeske O."/>
            <person name="Meyerdierks A."/>
            <person name="Storesund J.E."/>
            <person name="Kallscheuer N."/>
            <person name="Luecker S."/>
            <person name="Lage O.M."/>
            <person name="Pohl T."/>
            <person name="Merkel B.J."/>
            <person name="Hornburger P."/>
            <person name="Mueller R.-W."/>
            <person name="Bruemmer F."/>
            <person name="Labrenz M."/>
            <person name="Spormann A.M."/>
            <person name="Op den Camp H."/>
            <person name="Overmann J."/>
            <person name="Amann R."/>
            <person name="Jetten M.S.M."/>
            <person name="Mascher T."/>
            <person name="Medema M.H."/>
            <person name="Devos D.P."/>
            <person name="Kaster A.-K."/>
            <person name="Ovreas L."/>
            <person name="Rohde M."/>
            <person name="Galperin M.Y."/>
            <person name="Jogler C."/>
        </authorList>
    </citation>
    <scope>NUCLEOTIDE SEQUENCE [LARGE SCALE GENOMIC DNA]</scope>
    <source>
        <strain evidence="6 7">Q31a</strain>
    </source>
</reference>
<name>A0A518G511_9BACT</name>
<evidence type="ECO:0000259" key="5">
    <source>
        <dbReference type="PROSITE" id="PS50045"/>
    </source>
</evidence>
<evidence type="ECO:0000256" key="4">
    <source>
        <dbReference type="ARBA" id="ARBA00023163"/>
    </source>
</evidence>
<keyword evidence="2" id="KW-0067">ATP-binding</keyword>
<dbReference type="Gene3D" id="1.10.8.60">
    <property type="match status" value="1"/>
</dbReference>
<evidence type="ECO:0000256" key="2">
    <source>
        <dbReference type="ARBA" id="ARBA00022840"/>
    </source>
</evidence>
<dbReference type="Pfam" id="PF00158">
    <property type="entry name" value="Sigma54_activat"/>
    <property type="match status" value="1"/>
</dbReference>
<dbReference type="PANTHER" id="PTHR32071:SF57">
    <property type="entry name" value="C4-DICARBOXYLATE TRANSPORT TRANSCRIPTIONAL REGULATORY PROTEIN DCTD"/>
    <property type="match status" value="1"/>
</dbReference>
<dbReference type="RefSeq" id="WP_145076776.1">
    <property type="nucleotide sequence ID" value="NZ_CP036298.1"/>
</dbReference>
<feature type="domain" description="Sigma-54 factor interaction" evidence="5">
    <location>
        <begin position="166"/>
        <end position="392"/>
    </location>
</feature>
<keyword evidence="1" id="KW-0547">Nucleotide-binding</keyword>
<dbReference type="InterPro" id="IPR009057">
    <property type="entry name" value="Homeodomain-like_sf"/>
</dbReference>
<dbReference type="SUPFAM" id="SSF46689">
    <property type="entry name" value="Homeodomain-like"/>
    <property type="match status" value="1"/>
</dbReference>
<keyword evidence="4" id="KW-0804">Transcription</keyword>
<sequence>MTAEYRGGNSRSLAKKLDQSSHCVAILDQKATILFANSSLCRLAKVEATQLVGKQCLGNIGSDEEPLANLLSLLAPPANARQGQFAWRQLTTPPVFGSSISGQLFTPLLGDSGEVWLTIVYLGEWEQIKGQMLSVQGTPALGRRSEEQVLANLRSRWKTLAPFTPLIGESPAIDLAMTRAQLAIQNDCNVLISGAAQTGKQEVVEAIFARRLRLASTPVHSGRLFPIECGVVDAELLSGMLEVFSGRRLEGVPRGSQQLLLDNLQLLDLDCVEVLTDWYSSQQNTCSLAATLQTSHRPAANPLHSVTNEFSQRGGKWPKLLSILGQIDIHLPPLSERREDIAPLATQILSDFCSRQQKPQMRFSLDALDLLSAYTWHRNLIGLREAIESAVERAVLVPTLQVEHLPTAIRTFASSAGQPHARVQPIEMDTVLLELETLMLKRALKLSPRNRAQVARLLGISRPRLLRRIEQLGLEPPQDATPQSPRPSS</sequence>
<evidence type="ECO:0000313" key="7">
    <source>
        <dbReference type="Proteomes" id="UP000318017"/>
    </source>
</evidence>
<dbReference type="GO" id="GO:0005524">
    <property type="term" value="F:ATP binding"/>
    <property type="evidence" value="ECO:0007669"/>
    <property type="project" value="UniProtKB-KW"/>
</dbReference>
<organism evidence="6 7">
    <name type="scientific">Aureliella helgolandensis</name>
    <dbReference type="NCBI Taxonomy" id="2527968"/>
    <lineage>
        <taxon>Bacteria</taxon>
        <taxon>Pseudomonadati</taxon>
        <taxon>Planctomycetota</taxon>
        <taxon>Planctomycetia</taxon>
        <taxon>Pirellulales</taxon>
        <taxon>Pirellulaceae</taxon>
        <taxon>Aureliella</taxon>
    </lineage>
</organism>
<evidence type="ECO:0000256" key="1">
    <source>
        <dbReference type="ARBA" id="ARBA00022741"/>
    </source>
</evidence>
<dbReference type="InterPro" id="IPR058031">
    <property type="entry name" value="AAA_lid_NorR"/>
</dbReference>
<dbReference type="GO" id="GO:0006355">
    <property type="term" value="P:regulation of DNA-templated transcription"/>
    <property type="evidence" value="ECO:0007669"/>
    <property type="project" value="InterPro"/>
</dbReference>
<dbReference type="PROSITE" id="PS50045">
    <property type="entry name" value="SIGMA54_INTERACT_4"/>
    <property type="match status" value="1"/>
</dbReference>
<protein>
    <submittedName>
        <fullName evidence="6">Limonene hydroxylase</fullName>
    </submittedName>
</protein>